<keyword evidence="1" id="KW-0472">Membrane</keyword>
<evidence type="ECO:0000256" key="1">
    <source>
        <dbReference type="SAM" id="Phobius"/>
    </source>
</evidence>
<reference evidence="2" key="1">
    <citation type="journal article" date="2020" name="Stud. Mycol.">
        <title>101 Dothideomycetes genomes: a test case for predicting lifestyles and emergence of pathogens.</title>
        <authorList>
            <person name="Haridas S."/>
            <person name="Albert R."/>
            <person name="Binder M."/>
            <person name="Bloem J."/>
            <person name="Labutti K."/>
            <person name="Salamov A."/>
            <person name="Andreopoulos B."/>
            <person name="Baker S."/>
            <person name="Barry K."/>
            <person name="Bills G."/>
            <person name="Bluhm B."/>
            <person name="Cannon C."/>
            <person name="Castanera R."/>
            <person name="Culley D."/>
            <person name="Daum C."/>
            <person name="Ezra D."/>
            <person name="Gonzalez J."/>
            <person name="Henrissat B."/>
            <person name="Kuo A."/>
            <person name="Liang C."/>
            <person name="Lipzen A."/>
            <person name="Lutzoni F."/>
            <person name="Magnuson J."/>
            <person name="Mondo S."/>
            <person name="Nolan M."/>
            <person name="Ohm R."/>
            <person name="Pangilinan J."/>
            <person name="Park H.-J."/>
            <person name="Ramirez L."/>
            <person name="Alfaro M."/>
            <person name="Sun H."/>
            <person name="Tritt A."/>
            <person name="Yoshinaga Y."/>
            <person name="Zwiers L.-H."/>
            <person name="Turgeon B."/>
            <person name="Goodwin S."/>
            <person name="Spatafora J."/>
            <person name="Crous P."/>
            <person name="Grigoriev I."/>
        </authorList>
    </citation>
    <scope>NUCLEOTIDE SEQUENCE</scope>
    <source>
        <strain evidence="2">CBS 125425</strain>
    </source>
</reference>
<name>A0A9P4UVV3_9PLEO</name>
<proteinExistence type="predicted"/>
<feature type="transmembrane region" description="Helical" evidence="1">
    <location>
        <begin position="51"/>
        <end position="72"/>
    </location>
</feature>
<protein>
    <submittedName>
        <fullName evidence="2">Uncharacterized protein</fullName>
    </submittedName>
</protein>
<accession>A0A9P4UVV3</accession>
<dbReference type="EMBL" id="ML996219">
    <property type="protein sequence ID" value="KAF2730362.1"/>
    <property type="molecule type" value="Genomic_DNA"/>
</dbReference>
<dbReference type="Proteomes" id="UP000799444">
    <property type="component" value="Unassembled WGS sequence"/>
</dbReference>
<evidence type="ECO:0000313" key="2">
    <source>
        <dbReference type="EMBL" id="KAF2730362.1"/>
    </source>
</evidence>
<keyword evidence="1" id="KW-1133">Transmembrane helix</keyword>
<keyword evidence="3" id="KW-1185">Reference proteome</keyword>
<sequence>MLILMSHLNRPIQLLNPRRSLCGACFQSVTDCMRWCVTRYRSAFHQSIGKAFLAAFMLCYIGGAVTNVVYTATEERQE</sequence>
<comment type="caution">
    <text evidence="2">The sequence shown here is derived from an EMBL/GenBank/DDBJ whole genome shotgun (WGS) entry which is preliminary data.</text>
</comment>
<gene>
    <name evidence="2" type="ORF">EJ04DRAFT_46929</name>
</gene>
<evidence type="ECO:0000313" key="3">
    <source>
        <dbReference type="Proteomes" id="UP000799444"/>
    </source>
</evidence>
<keyword evidence="1" id="KW-0812">Transmembrane</keyword>
<dbReference type="AlphaFoldDB" id="A0A9P4UVV3"/>
<organism evidence="2 3">
    <name type="scientific">Polyplosphaeria fusca</name>
    <dbReference type="NCBI Taxonomy" id="682080"/>
    <lineage>
        <taxon>Eukaryota</taxon>
        <taxon>Fungi</taxon>
        <taxon>Dikarya</taxon>
        <taxon>Ascomycota</taxon>
        <taxon>Pezizomycotina</taxon>
        <taxon>Dothideomycetes</taxon>
        <taxon>Pleosporomycetidae</taxon>
        <taxon>Pleosporales</taxon>
        <taxon>Tetraplosphaeriaceae</taxon>
        <taxon>Polyplosphaeria</taxon>
    </lineage>
</organism>